<keyword evidence="2" id="KW-1185">Reference proteome</keyword>
<dbReference type="SUPFAM" id="SSF140566">
    <property type="entry name" value="FlgN-like"/>
    <property type="match status" value="1"/>
</dbReference>
<comment type="caution">
    <text evidence="1">The sequence shown here is derived from an EMBL/GenBank/DDBJ whole genome shotgun (WGS) entry which is preliminary data.</text>
</comment>
<dbReference type="EMBL" id="JARULN010000001">
    <property type="protein sequence ID" value="MDG5752861.1"/>
    <property type="molecule type" value="Genomic_DNA"/>
</dbReference>
<name>A0ABT6H340_9BACI</name>
<evidence type="ECO:0000313" key="2">
    <source>
        <dbReference type="Proteomes" id="UP001218246"/>
    </source>
</evidence>
<sequence>MYERFTSCMKNICSIYKEIANVGNQIHILLIEKKVKDIQPLQMQVMKLLEELQHKEIELASLLPDGSVEKIMLTSSEREYVETLVTEIRREEQNARQVLKRNQYALQLQISITENIVDCISEMHMEQHHNSQVFVNELL</sequence>
<evidence type="ECO:0000313" key="1">
    <source>
        <dbReference type="EMBL" id="MDG5752861.1"/>
    </source>
</evidence>
<dbReference type="InterPro" id="IPR036679">
    <property type="entry name" value="FlgN-like_sf"/>
</dbReference>
<protein>
    <recommendedName>
        <fullName evidence="3">Flagellar protein FlgN</fullName>
    </recommendedName>
</protein>
<accession>A0ABT6H340</accession>
<evidence type="ECO:0008006" key="3">
    <source>
        <dbReference type="Google" id="ProtNLM"/>
    </source>
</evidence>
<gene>
    <name evidence="1" type="ORF">P6P90_02450</name>
</gene>
<dbReference type="Proteomes" id="UP001218246">
    <property type="component" value="Unassembled WGS sequence"/>
</dbReference>
<reference evidence="1 2" key="1">
    <citation type="submission" date="2023-04" db="EMBL/GenBank/DDBJ databases">
        <title>Ectobacillus antri isolated from activated sludge.</title>
        <authorList>
            <person name="Yan P."/>
            <person name="Liu X."/>
        </authorList>
    </citation>
    <scope>NUCLEOTIDE SEQUENCE [LARGE SCALE GENOMIC DNA]</scope>
    <source>
        <strain evidence="1 2">C18H</strain>
    </source>
</reference>
<dbReference type="RefSeq" id="WP_124563958.1">
    <property type="nucleotide sequence ID" value="NZ_JARRRY010000001.1"/>
</dbReference>
<organism evidence="1 2">
    <name type="scientific">Ectobacillus antri</name>
    <dbReference type="NCBI Taxonomy" id="2486280"/>
    <lineage>
        <taxon>Bacteria</taxon>
        <taxon>Bacillati</taxon>
        <taxon>Bacillota</taxon>
        <taxon>Bacilli</taxon>
        <taxon>Bacillales</taxon>
        <taxon>Bacillaceae</taxon>
        <taxon>Ectobacillus</taxon>
    </lineage>
</organism>
<proteinExistence type="predicted"/>